<feature type="domain" description="Gfo/Idh/MocA-like oxidoreductase N-terminal" evidence="1">
    <location>
        <begin position="71"/>
        <end position="135"/>
    </location>
</feature>
<dbReference type="KEGG" id="mis:MICPUN_109597"/>
<dbReference type="GO" id="GO:0016491">
    <property type="term" value="F:oxidoreductase activity"/>
    <property type="evidence" value="ECO:0007669"/>
    <property type="project" value="TreeGrafter"/>
</dbReference>
<dbReference type="SUPFAM" id="SSF51735">
    <property type="entry name" value="NAD(P)-binding Rossmann-fold domains"/>
    <property type="match status" value="1"/>
</dbReference>
<evidence type="ECO:0000313" key="2">
    <source>
        <dbReference type="EMBL" id="ACO67684.1"/>
    </source>
</evidence>
<dbReference type="GeneID" id="8249358"/>
<gene>
    <name evidence="2" type="ORF">MICPUN_109597</name>
</gene>
<sequence length="418" mass="46000">PAGVVAITFADLRRRGVIDGMVLCDVSGARVRAARETMARKIGAVYKDMDLTMTTLPDDDVDFDPDAFRAAIAHMKRGDVVTIFTPDDTHFKICMACVEAGLHVLCAKPIVKRLEDHTALAEAAKRHGVLVAVEYHKRFDPIYVDARDRVRAQLGPFSYFSSTMTQPKAQLDTFAGWAGKSSDISYYLNSHHMDVHAWSVGRTSRPERVVAMAARGAAERRLKPSDNRAIEDTITLMVHWRNDDDSAGVATYTASWIAPRADSHTQQHFHIMGHEGEIRVNQAKRGYEMSTDENGFAQLNPLYMKYTPSPSGHFAGQGGYGYRSIEEFVRAAEEVNSGRATIGDISGRDVLATVDTTARVTAMLEAGRMSLDAGGAGVRILYPDDLRDENAAPEKEAKRLKNGKAVDCEAEPVGLRLE</sequence>
<dbReference type="PANTHER" id="PTHR42840">
    <property type="entry name" value="NAD(P)-BINDING ROSSMANN-FOLD SUPERFAMILY PROTEIN-RELATED"/>
    <property type="match status" value="1"/>
</dbReference>
<dbReference type="Pfam" id="PF01408">
    <property type="entry name" value="GFO_IDH_MocA"/>
    <property type="match status" value="1"/>
</dbReference>
<dbReference type="InterPro" id="IPR000683">
    <property type="entry name" value="Gfo/Idh/MocA-like_OxRdtase_N"/>
</dbReference>
<dbReference type="eggNOG" id="ENOG502QUH1">
    <property type="taxonomic scope" value="Eukaryota"/>
</dbReference>
<organism evidence="2 3">
    <name type="scientific">Micromonas commoda (strain RCC299 / NOUM17 / CCMP2709)</name>
    <name type="common">Picoplanktonic green alga</name>
    <dbReference type="NCBI Taxonomy" id="296587"/>
    <lineage>
        <taxon>Eukaryota</taxon>
        <taxon>Viridiplantae</taxon>
        <taxon>Chlorophyta</taxon>
        <taxon>Mamiellophyceae</taxon>
        <taxon>Mamiellales</taxon>
        <taxon>Mamiellaceae</taxon>
        <taxon>Micromonas</taxon>
    </lineage>
</organism>
<dbReference type="GO" id="GO:0000166">
    <property type="term" value="F:nucleotide binding"/>
    <property type="evidence" value="ECO:0007669"/>
    <property type="project" value="InterPro"/>
</dbReference>
<protein>
    <recommendedName>
        <fullName evidence="1">Gfo/Idh/MocA-like oxidoreductase N-terminal domain-containing protein</fullName>
    </recommendedName>
</protein>
<dbReference type="AlphaFoldDB" id="C1EII2"/>
<dbReference type="EMBL" id="CP001333">
    <property type="protein sequence ID" value="ACO67684.1"/>
    <property type="molecule type" value="Genomic_DNA"/>
</dbReference>
<dbReference type="SUPFAM" id="SSF55347">
    <property type="entry name" value="Glyceraldehyde-3-phosphate dehydrogenase-like, C-terminal domain"/>
    <property type="match status" value="1"/>
</dbReference>
<feature type="non-terminal residue" evidence="2">
    <location>
        <position position="1"/>
    </location>
</feature>
<evidence type="ECO:0000259" key="1">
    <source>
        <dbReference type="Pfam" id="PF01408"/>
    </source>
</evidence>
<dbReference type="Proteomes" id="UP000002009">
    <property type="component" value="Chromosome 15"/>
</dbReference>
<dbReference type="GO" id="GO:0006740">
    <property type="term" value="P:NADPH regeneration"/>
    <property type="evidence" value="ECO:0007669"/>
    <property type="project" value="TreeGrafter"/>
</dbReference>
<evidence type="ECO:0000313" key="3">
    <source>
        <dbReference type="Proteomes" id="UP000002009"/>
    </source>
</evidence>
<dbReference type="OMA" id="FFNAWMS"/>
<dbReference type="Gene3D" id="3.40.50.720">
    <property type="entry name" value="NAD(P)-binding Rossmann-like Domain"/>
    <property type="match status" value="1"/>
</dbReference>
<proteinExistence type="predicted"/>
<dbReference type="Gene3D" id="3.30.360.10">
    <property type="entry name" value="Dihydrodipicolinate Reductase, domain 2"/>
    <property type="match status" value="1"/>
</dbReference>
<accession>C1EII2</accession>
<dbReference type="STRING" id="296587.C1EII2"/>
<name>C1EII2_MICCC</name>
<dbReference type="GO" id="GO:0005737">
    <property type="term" value="C:cytoplasm"/>
    <property type="evidence" value="ECO:0007669"/>
    <property type="project" value="TreeGrafter"/>
</dbReference>
<dbReference type="InterPro" id="IPR036291">
    <property type="entry name" value="NAD(P)-bd_dom_sf"/>
</dbReference>
<dbReference type="OrthoDB" id="2127032at2759"/>
<dbReference type="RefSeq" id="XP_002506426.1">
    <property type="nucleotide sequence ID" value="XM_002506380.1"/>
</dbReference>
<dbReference type="PANTHER" id="PTHR42840:SF6">
    <property type="entry name" value="BINDING ROSSMANN FOLD OXIDOREDUCTASE, PUTATIVE (AFU_ORTHOLOGUE AFUA_3G11930)-RELATED"/>
    <property type="match status" value="1"/>
</dbReference>
<reference evidence="2 3" key="1">
    <citation type="journal article" date="2009" name="Science">
        <title>Green evolution and dynamic adaptations revealed by genomes of the marine picoeukaryotes Micromonas.</title>
        <authorList>
            <person name="Worden A.Z."/>
            <person name="Lee J.H."/>
            <person name="Mock T."/>
            <person name="Rouze P."/>
            <person name="Simmons M.P."/>
            <person name="Aerts A.L."/>
            <person name="Allen A.E."/>
            <person name="Cuvelier M.L."/>
            <person name="Derelle E."/>
            <person name="Everett M.V."/>
            <person name="Foulon E."/>
            <person name="Grimwood J."/>
            <person name="Gundlach H."/>
            <person name="Henrissat B."/>
            <person name="Napoli C."/>
            <person name="McDonald S.M."/>
            <person name="Parker M.S."/>
            <person name="Rombauts S."/>
            <person name="Salamov A."/>
            <person name="Von Dassow P."/>
            <person name="Badger J.H."/>
            <person name="Coutinho P.M."/>
            <person name="Demir E."/>
            <person name="Dubchak I."/>
            <person name="Gentemann C."/>
            <person name="Eikrem W."/>
            <person name="Gready J.E."/>
            <person name="John U."/>
            <person name="Lanier W."/>
            <person name="Lindquist E.A."/>
            <person name="Lucas S."/>
            <person name="Mayer K.F."/>
            <person name="Moreau H."/>
            <person name="Not F."/>
            <person name="Otillar R."/>
            <person name="Panaud O."/>
            <person name="Pangilinan J."/>
            <person name="Paulsen I."/>
            <person name="Piegu B."/>
            <person name="Poliakov A."/>
            <person name="Robbens S."/>
            <person name="Schmutz J."/>
            <person name="Toulza E."/>
            <person name="Wyss T."/>
            <person name="Zelensky A."/>
            <person name="Zhou K."/>
            <person name="Armbrust E.V."/>
            <person name="Bhattacharya D."/>
            <person name="Goodenough U.W."/>
            <person name="Van de Peer Y."/>
            <person name="Grigoriev I.V."/>
        </authorList>
    </citation>
    <scope>NUCLEOTIDE SEQUENCE [LARGE SCALE GENOMIC DNA]</scope>
    <source>
        <strain evidence="3">RCC299 / NOUM17</strain>
    </source>
</reference>
<dbReference type="InParanoid" id="C1EII2"/>
<keyword evidence="3" id="KW-1185">Reference proteome</keyword>